<organism evidence="1">
    <name type="scientific">viral metagenome</name>
    <dbReference type="NCBI Taxonomy" id="1070528"/>
    <lineage>
        <taxon>unclassified sequences</taxon>
        <taxon>metagenomes</taxon>
        <taxon>organismal metagenomes</taxon>
    </lineage>
</organism>
<name>A0A6C0JDW4_9ZZZZ</name>
<sequence length="176" mass="20448">MTRTSYHMALKIGLEGWIVCRKSFLMTNDNNKIVGQYITSSWMNVLLKSKYYESDVYLAIVQRRFDSTYSIQDYEQILNNSGADLYGVNIVKTSGKINKEMLKDTIHMHFNKLQNESVGSSVSSYIETENITIRVSSSFKKINKEMHIHKDDMIYEKDNIPTFMLMTTFNCPSFAF</sequence>
<evidence type="ECO:0000313" key="1">
    <source>
        <dbReference type="EMBL" id="QHU02926.1"/>
    </source>
</evidence>
<reference evidence="1" key="1">
    <citation type="journal article" date="2020" name="Nature">
        <title>Giant virus diversity and host interactions through global metagenomics.</title>
        <authorList>
            <person name="Schulz F."/>
            <person name="Roux S."/>
            <person name="Paez-Espino D."/>
            <person name="Jungbluth S."/>
            <person name="Walsh D.A."/>
            <person name="Denef V.J."/>
            <person name="McMahon K.D."/>
            <person name="Konstantinidis K.T."/>
            <person name="Eloe-Fadrosh E.A."/>
            <person name="Kyrpides N.C."/>
            <person name="Woyke T."/>
        </authorList>
    </citation>
    <scope>NUCLEOTIDE SEQUENCE</scope>
    <source>
        <strain evidence="1">GVMAG-M-3300025890-48</strain>
    </source>
</reference>
<protein>
    <submittedName>
        <fullName evidence="1">Uncharacterized protein</fullName>
    </submittedName>
</protein>
<accession>A0A6C0JDW4</accession>
<dbReference type="EMBL" id="MN740367">
    <property type="protein sequence ID" value="QHU02926.1"/>
    <property type="molecule type" value="Genomic_DNA"/>
</dbReference>
<proteinExistence type="predicted"/>
<dbReference type="AlphaFoldDB" id="A0A6C0JDW4"/>